<name>A0A9D2U7W1_9FIRM</name>
<dbReference type="Proteomes" id="UP000823909">
    <property type="component" value="Unassembled WGS sequence"/>
</dbReference>
<evidence type="ECO:0000256" key="8">
    <source>
        <dbReference type="ARBA" id="ARBA00022967"/>
    </source>
</evidence>
<dbReference type="Gene3D" id="3.40.50.300">
    <property type="entry name" value="P-loop containing nucleotide triphosphate hydrolases"/>
    <property type="match status" value="1"/>
</dbReference>
<keyword evidence="9" id="KW-0406">Ion transport</keyword>
<dbReference type="GO" id="GO:0015413">
    <property type="term" value="F:ABC-type nickel transporter activity"/>
    <property type="evidence" value="ECO:0007669"/>
    <property type="project" value="UniProtKB-EC"/>
</dbReference>
<dbReference type="PROSITE" id="PS50893">
    <property type="entry name" value="ABC_TRANSPORTER_2"/>
    <property type="match status" value="1"/>
</dbReference>
<comment type="similarity">
    <text evidence="2">Belongs to the ABC transporter superfamily.</text>
</comment>
<evidence type="ECO:0000313" key="18">
    <source>
        <dbReference type="Proteomes" id="UP000823909"/>
    </source>
</evidence>
<comment type="subcellular location">
    <subcellularLocation>
        <location evidence="1">Cell membrane</location>
        <topology evidence="1">Peripheral membrane protein</topology>
    </subcellularLocation>
</comment>
<keyword evidence="7 17" id="KW-0067">ATP-binding</keyword>
<evidence type="ECO:0000256" key="1">
    <source>
        <dbReference type="ARBA" id="ARBA00004202"/>
    </source>
</evidence>
<dbReference type="EMBL" id="DWUU01000036">
    <property type="protein sequence ID" value="HJD42529.1"/>
    <property type="molecule type" value="Genomic_DNA"/>
</dbReference>
<evidence type="ECO:0000256" key="10">
    <source>
        <dbReference type="ARBA" id="ARBA00023112"/>
    </source>
</evidence>
<reference evidence="17" key="1">
    <citation type="journal article" date="2021" name="PeerJ">
        <title>Extensive microbial diversity within the chicken gut microbiome revealed by metagenomics and culture.</title>
        <authorList>
            <person name="Gilroy R."/>
            <person name="Ravi A."/>
            <person name="Getino M."/>
            <person name="Pursley I."/>
            <person name="Horton D.L."/>
            <person name="Alikhan N.F."/>
            <person name="Baker D."/>
            <person name="Gharbi K."/>
            <person name="Hall N."/>
            <person name="Watson M."/>
            <person name="Adriaenssens E.M."/>
            <person name="Foster-Nyarko E."/>
            <person name="Jarju S."/>
            <person name="Secka A."/>
            <person name="Antonio M."/>
            <person name="Oren A."/>
            <person name="Chaudhuri R.R."/>
            <person name="La Ragione R."/>
            <person name="Hildebrand F."/>
            <person name="Pallen M.J."/>
        </authorList>
    </citation>
    <scope>NUCLEOTIDE SEQUENCE</scope>
    <source>
        <strain evidence="17">ChiBcec15-3976</strain>
    </source>
</reference>
<evidence type="ECO:0000256" key="7">
    <source>
        <dbReference type="ARBA" id="ARBA00022840"/>
    </source>
</evidence>
<dbReference type="GO" id="GO:0016887">
    <property type="term" value="F:ATP hydrolysis activity"/>
    <property type="evidence" value="ECO:0007669"/>
    <property type="project" value="InterPro"/>
</dbReference>
<organism evidence="17 18">
    <name type="scientific">Candidatus Mediterraneibacter quadrami</name>
    <dbReference type="NCBI Taxonomy" id="2838684"/>
    <lineage>
        <taxon>Bacteria</taxon>
        <taxon>Bacillati</taxon>
        <taxon>Bacillota</taxon>
        <taxon>Clostridia</taxon>
        <taxon>Lachnospirales</taxon>
        <taxon>Lachnospiraceae</taxon>
        <taxon>Mediterraneibacter</taxon>
    </lineage>
</organism>
<evidence type="ECO:0000313" key="17">
    <source>
        <dbReference type="EMBL" id="HJD42529.1"/>
    </source>
</evidence>
<dbReference type="PANTHER" id="PTHR43297">
    <property type="entry name" value="OLIGOPEPTIDE TRANSPORT ATP-BINDING PROTEIN APPD"/>
    <property type="match status" value="1"/>
</dbReference>
<evidence type="ECO:0000256" key="2">
    <source>
        <dbReference type="ARBA" id="ARBA00005417"/>
    </source>
</evidence>
<proteinExistence type="inferred from homology"/>
<feature type="domain" description="ABC transporter" evidence="16">
    <location>
        <begin position="5"/>
        <end position="246"/>
    </location>
</feature>
<evidence type="ECO:0000256" key="6">
    <source>
        <dbReference type="ARBA" id="ARBA00022741"/>
    </source>
</evidence>
<evidence type="ECO:0000256" key="4">
    <source>
        <dbReference type="ARBA" id="ARBA00022475"/>
    </source>
</evidence>
<reference evidence="17" key="2">
    <citation type="submission" date="2021-04" db="EMBL/GenBank/DDBJ databases">
        <authorList>
            <person name="Gilroy R."/>
        </authorList>
    </citation>
    <scope>NUCLEOTIDE SEQUENCE</scope>
    <source>
        <strain evidence="17">ChiBcec15-3976</strain>
    </source>
</reference>
<dbReference type="InterPro" id="IPR050388">
    <property type="entry name" value="ABC_Ni/Peptide_Import"/>
</dbReference>
<evidence type="ECO:0000259" key="16">
    <source>
        <dbReference type="PROSITE" id="PS50893"/>
    </source>
</evidence>
<keyword evidence="5" id="KW-0533">Nickel</keyword>
<comment type="caution">
    <text evidence="17">The sequence shown here is derived from an EMBL/GenBank/DDBJ whole genome shotgun (WGS) entry which is preliminary data.</text>
</comment>
<dbReference type="GO" id="GO:0005524">
    <property type="term" value="F:ATP binding"/>
    <property type="evidence" value="ECO:0007669"/>
    <property type="project" value="UniProtKB-KW"/>
</dbReference>
<dbReference type="PROSITE" id="PS00211">
    <property type="entry name" value="ABC_TRANSPORTER_1"/>
    <property type="match status" value="1"/>
</dbReference>
<evidence type="ECO:0000256" key="9">
    <source>
        <dbReference type="ARBA" id="ARBA00023065"/>
    </source>
</evidence>
<comment type="catalytic activity">
    <reaction evidence="15">
        <text>Ni(2+)(out) + ATP + H2O = Ni(2+)(in) + ADP + phosphate + H(+)</text>
        <dbReference type="Rhea" id="RHEA:15557"/>
        <dbReference type="ChEBI" id="CHEBI:15377"/>
        <dbReference type="ChEBI" id="CHEBI:15378"/>
        <dbReference type="ChEBI" id="CHEBI:30616"/>
        <dbReference type="ChEBI" id="CHEBI:43474"/>
        <dbReference type="ChEBI" id="CHEBI:49786"/>
        <dbReference type="ChEBI" id="CHEBI:456216"/>
        <dbReference type="EC" id="7.2.2.11"/>
    </reaction>
    <physiologicalReaction direction="left-to-right" evidence="15">
        <dbReference type="Rhea" id="RHEA:15558"/>
    </physiologicalReaction>
</comment>
<dbReference type="EC" id="7.2.2.11" evidence="13"/>
<dbReference type="PANTHER" id="PTHR43297:SF13">
    <property type="entry name" value="NICKEL ABC TRANSPORTER, ATP-BINDING PROTEIN"/>
    <property type="match status" value="1"/>
</dbReference>
<dbReference type="Pfam" id="PF00005">
    <property type="entry name" value="ABC_tran"/>
    <property type="match status" value="1"/>
</dbReference>
<dbReference type="SUPFAM" id="SSF52540">
    <property type="entry name" value="P-loop containing nucleoside triphosphate hydrolases"/>
    <property type="match status" value="1"/>
</dbReference>
<dbReference type="InterPro" id="IPR017871">
    <property type="entry name" value="ABC_transporter-like_CS"/>
</dbReference>
<keyword evidence="11" id="KW-0472">Membrane</keyword>
<evidence type="ECO:0000256" key="15">
    <source>
        <dbReference type="ARBA" id="ARBA00048610"/>
    </source>
</evidence>
<evidence type="ECO:0000256" key="12">
    <source>
        <dbReference type="ARBA" id="ARBA00038669"/>
    </source>
</evidence>
<dbReference type="GO" id="GO:0005886">
    <property type="term" value="C:plasma membrane"/>
    <property type="evidence" value="ECO:0007669"/>
    <property type="project" value="UniProtKB-SubCell"/>
</dbReference>
<keyword evidence="10" id="KW-0921">Nickel transport</keyword>
<dbReference type="InterPro" id="IPR003593">
    <property type="entry name" value="AAA+_ATPase"/>
</dbReference>
<sequence length="280" mass="30916">MEPILKIEHLSVSFTQYDRGARRRQLHVVKDLSLAVMPGQIAAVVGASGSGKSLLAHSILGILPYNSRAEGTIFYDGEPLTQERAKALRGREIFLIPQGVTYLDPLMKVGPQLRKGRKDAGTEERCRAALLRYGLGPETEELYPFELSGGMARRVLIASAVTEKPRLIIADEPTPGLDTGAAKRILGHFRELADEGAGILFITHDLELALTVADDVTVFYEGETIEQAKASDFEKVENLRHPYTRALWHAMPEHGFRVMPDPDDGTQVQCDNENEGRTDV</sequence>
<dbReference type="InterPro" id="IPR027417">
    <property type="entry name" value="P-loop_NTPase"/>
</dbReference>
<evidence type="ECO:0000256" key="14">
    <source>
        <dbReference type="ARBA" id="ARBA00044143"/>
    </source>
</evidence>
<evidence type="ECO:0000256" key="3">
    <source>
        <dbReference type="ARBA" id="ARBA00022448"/>
    </source>
</evidence>
<gene>
    <name evidence="17" type="ORF">H9910_05930</name>
</gene>
<evidence type="ECO:0000256" key="5">
    <source>
        <dbReference type="ARBA" id="ARBA00022596"/>
    </source>
</evidence>
<dbReference type="SMART" id="SM00382">
    <property type="entry name" value="AAA"/>
    <property type="match status" value="1"/>
</dbReference>
<protein>
    <recommendedName>
        <fullName evidence="14">Nickel import system ATP-binding protein NikD</fullName>
        <ecNumber evidence="13">7.2.2.11</ecNumber>
    </recommendedName>
</protein>
<keyword evidence="6" id="KW-0547">Nucleotide-binding</keyword>
<keyword evidence="8" id="KW-1278">Translocase</keyword>
<dbReference type="AlphaFoldDB" id="A0A9D2U7W1"/>
<comment type="subunit">
    <text evidence="12">The complex is composed of two ATP-binding proteins (NikD and NikE), two transmembrane proteins (NikB and NikC) and a solute-binding protein (NikA).</text>
</comment>
<accession>A0A9D2U7W1</accession>
<evidence type="ECO:0000256" key="11">
    <source>
        <dbReference type="ARBA" id="ARBA00023136"/>
    </source>
</evidence>
<evidence type="ECO:0000256" key="13">
    <source>
        <dbReference type="ARBA" id="ARBA00039098"/>
    </source>
</evidence>
<keyword evidence="4" id="KW-1003">Cell membrane</keyword>
<dbReference type="InterPro" id="IPR003439">
    <property type="entry name" value="ABC_transporter-like_ATP-bd"/>
</dbReference>
<keyword evidence="3" id="KW-0813">Transport</keyword>